<evidence type="ECO:0000313" key="3">
    <source>
        <dbReference type="Proteomes" id="UP000585474"/>
    </source>
</evidence>
<dbReference type="PANTHER" id="PTHR10809">
    <property type="entry name" value="VESICLE-ASSOCIATED MEMBRANE PROTEIN-ASSOCIATED PROTEIN"/>
    <property type="match status" value="1"/>
</dbReference>
<dbReference type="GO" id="GO:0090158">
    <property type="term" value="P:endoplasmic reticulum membrane organization"/>
    <property type="evidence" value="ECO:0007669"/>
    <property type="project" value="TreeGrafter"/>
</dbReference>
<evidence type="ECO:0000256" key="1">
    <source>
        <dbReference type="SAM" id="Coils"/>
    </source>
</evidence>
<accession>A0A7J0EXF1</accession>
<protein>
    <submittedName>
        <fullName evidence="2">Uncharacterized protein</fullName>
    </submittedName>
</protein>
<keyword evidence="3" id="KW-1185">Reference proteome</keyword>
<name>A0A7J0EXF1_9ERIC</name>
<dbReference type="SUPFAM" id="SSF49354">
    <property type="entry name" value="PapD-like"/>
    <property type="match status" value="1"/>
</dbReference>
<dbReference type="EMBL" id="BJWL01000007">
    <property type="protein sequence ID" value="GFY90619.1"/>
    <property type="molecule type" value="Genomic_DNA"/>
</dbReference>
<dbReference type="GO" id="GO:0061817">
    <property type="term" value="P:endoplasmic reticulum-plasma membrane tethering"/>
    <property type="evidence" value="ECO:0007669"/>
    <property type="project" value="TreeGrafter"/>
</dbReference>
<gene>
    <name evidence="2" type="ORF">Acr_07g0008160</name>
</gene>
<dbReference type="GO" id="GO:0005789">
    <property type="term" value="C:endoplasmic reticulum membrane"/>
    <property type="evidence" value="ECO:0007669"/>
    <property type="project" value="InterPro"/>
</dbReference>
<dbReference type="OrthoDB" id="264603at2759"/>
<comment type="caution">
    <text evidence="2">The sequence shown here is derived from an EMBL/GenBank/DDBJ whole genome shotgun (WGS) entry which is preliminary data.</text>
</comment>
<dbReference type="AlphaFoldDB" id="A0A7J0EXF1"/>
<keyword evidence="1" id="KW-0175">Coiled coil</keyword>
<dbReference type="InterPro" id="IPR016763">
    <property type="entry name" value="VAP"/>
</dbReference>
<reference evidence="2 3" key="1">
    <citation type="submission" date="2019-07" db="EMBL/GenBank/DDBJ databases">
        <title>De Novo Assembly of kiwifruit Actinidia rufa.</title>
        <authorList>
            <person name="Sugita-Konishi S."/>
            <person name="Sato K."/>
            <person name="Mori E."/>
            <person name="Abe Y."/>
            <person name="Kisaki G."/>
            <person name="Hamano K."/>
            <person name="Suezawa K."/>
            <person name="Otani M."/>
            <person name="Fukuda T."/>
            <person name="Manabe T."/>
            <person name="Gomi K."/>
            <person name="Tabuchi M."/>
            <person name="Akimitsu K."/>
            <person name="Kataoka I."/>
        </authorList>
    </citation>
    <scope>NUCLEOTIDE SEQUENCE [LARGE SCALE GENOMIC DNA]</scope>
    <source>
        <strain evidence="3">cv. Fuchu</strain>
    </source>
</reference>
<dbReference type="Proteomes" id="UP000585474">
    <property type="component" value="Unassembled WGS sequence"/>
</dbReference>
<organism evidence="2 3">
    <name type="scientific">Actinidia rufa</name>
    <dbReference type="NCBI Taxonomy" id="165716"/>
    <lineage>
        <taxon>Eukaryota</taxon>
        <taxon>Viridiplantae</taxon>
        <taxon>Streptophyta</taxon>
        <taxon>Embryophyta</taxon>
        <taxon>Tracheophyta</taxon>
        <taxon>Spermatophyta</taxon>
        <taxon>Magnoliopsida</taxon>
        <taxon>eudicotyledons</taxon>
        <taxon>Gunneridae</taxon>
        <taxon>Pentapetalae</taxon>
        <taxon>asterids</taxon>
        <taxon>Ericales</taxon>
        <taxon>Actinidiaceae</taxon>
        <taxon>Actinidia</taxon>
    </lineage>
</organism>
<dbReference type="InterPro" id="IPR008962">
    <property type="entry name" value="PapD-like_sf"/>
</dbReference>
<feature type="coiled-coil region" evidence="1">
    <location>
        <begin position="146"/>
        <end position="180"/>
    </location>
</feature>
<dbReference type="GO" id="GO:0005886">
    <property type="term" value="C:plasma membrane"/>
    <property type="evidence" value="ECO:0007669"/>
    <property type="project" value="TreeGrafter"/>
</dbReference>
<sequence>MICIDKFLVQSTVVTAETTDEDITSTLFAKGDGRYVEENRLKVILVNPPNSPVLSLIKGTFKQVLAYEVSQLKDQILRKVESLIQSHSAPEDIEDSKMEKSEVRPAKDVEYKTMKDVEEPATDIEHKQTKDAEEPVKHVEHETMMMRGAELGKEEMKSKLRELKVKLSQAEVTISKLTEEGRSTAQERESIQQELGQYALCNGLLLHVHHVSDYTYSLIVLSSFKDVFRSILGAA</sequence>
<proteinExistence type="predicted"/>
<evidence type="ECO:0000313" key="2">
    <source>
        <dbReference type="EMBL" id="GFY90619.1"/>
    </source>
</evidence>
<dbReference type="PANTHER" id="PTHR10809:SF45">
    <property type="entry name" value="VESICLE-ASSOCIATED PROTEIN 2-2"/>
    <property type="match status" value="1"/>
</dbReference>